<evidence type="ECO:0000256" key="3">
    <source>
        <dbReference type="ARBA" id="ARBA00022989"/>
    </source>
</evidence>
<sequence>MVLNVKQCLTRPQAVFEVYFFMPLSNTFSALSIWIASAVALERLIFIRYPVTCKIYCKPKVACVVLATLASCAVLFHLPYFFTREITDGNATTGNATNVGCHDVAYTGVSATRSYQAYRWIRVTLVQIVPWLLLLVCNLWLLHSFRRSRKMTRSNSGSGTNSTFSKAENRLTLMLIAIVFESLILDVSIALTDHVSSAVIFGGGDEEFYNSAAYAKLTLTENFIETLSHSINFVLYCLLNRNFMREVQVLCSCGATMKFSAYSMADGTLTTPRNSIDLRYLGSERGRRASALKASIKSCR</sequence>
<dbReference type="Gene3D" id="1.20.1070.10">
    <property type="entry name" value="Rhodopsin 7-helix transmembrane proteins"/>
    <property type="match status" value="1"/>
</dbReference>
<comment type="subcellular location">
    <subcellularLocation>
        <location evidence="1">Membrane</location>
    </subcellularLocation>
</comment>
<dbReference type="PROSITE" id="PS50262">
    <property type="entry name" value="G_PROTEIN_RECEP_F1_2"/>
    <property type="match status" value="1"/>
</dbReference>
<reference evidence="8" key="1">
    <citation type="submission" date="2025-08" db="UniProtKB">
        <authorList>
            <consortium name="RefSeq"/>
        </authorList>
    </citation>
    <scope>IDENTIFICATION</scope>
</reference>
<dbReference type="InterPro" id="IPR019427">
    <property type="entry name" value="7TM_GPCR_serpentine_rcpt_Srw"/>
</dbReference>
<keyword evidence="7" id="KW-1185">Reference proteome</keyword>
<feature type="transmembrane region" description="Helical" evidence="5">
    <location>
        <begin position="61"/>
        <end position="82"/>
    </location>
</feature>
<evidence type="ECO:0000256" key="2">
    <source>
        <dbReference type="ARBA" id="ARBA00022692"/>
    </source>
</evidence>
<protein>
    <submittedName>
        <fullName evidence="8">Uncharacterized protein LOC106819965</fullName>
    </submittedName>
</protein>
<keyword evidence="3 5" id="KW-1133">Transmembrane helix</keyword>
<organism evidence="7 8">
    <name type="scientific">Priapulus caudatus</name>
    <name type="common">Priapulid worm</name>
    <dbReference type="NCBI Taxonomy" id="37621"/>
    <lineage>
        <taxon>Eukaryota</taxon>
        <taxon>Metazoa</taxon>
        <taxon>Ecdysozoa</taxon>
        <taxon>Scalidophora</taxon>
        <taxon>Priapulida</taxon>
        <taxon>Priapulimorpha</taxon>
        <taxon>Priapulimorphida</taxon>
        <taxon>Priapulidae</taxon>
        <taxon>Priapulus</taxon>
    </lineage>
</organism>
<dbReference type="GeneID" id="106819965"/>
<feature type="domain" description="G-protein coupled receptors family 1 profile" evidence="6">
    <location>
        <begin position="1"/>
        <end position="236"/>
    </location>
</feature>
<evidence type="ECO:0000256" key="5">
    <source>
        <dbReference type="SAM" id="Phobius"/>
    </source>
</evidence>
<name>A0ABM1F6E4_PRICU</name>
<evidence type="ECO:0000313" key="8">
    <source>
        <dbReference type="RefSeq" id="XP_014680015.1"/>
    </source>
</evidence>
<dbReference type="InterPro" id="IPR052954">
    <property type="entry name" value="GPCR-Ligand_Int"/>
</dbReference>
<dbReference type="SUPFAM" id="SSF81321">
    <property type="entry name" value="Family A G protein-coupled receptor-like"/>
    <property type="match status" value="1"/>
</dbReference>
<evidence type="ECO:0000259" key="6">
    <source>
        <dbReference type="PROSITE" id="PS50262"/>
    </source>
</evidence>
<evidence type="ECO:0000256" key="1">
    <source>
        <dbReference type="ARBA" id="ARBA00004370"/>
    </source>
</evidence>
<dbReference type="PANTHER" id="PTHR46641:SF25">
    <property type="entry name" value="CNMAMIDE RECEPTOR-RELATED"/>
    <property type="match status" value="1"/>
</dbReference>
<accession>A0ABM1F6E4</accession>
<dbReference type="InterPro" id="IPR017452">
    <property type="entry name" value="GPCR_Rhodpsn_7TM"/>
</dbReference>
<evidence type="ECO:0000313" key="7">
    <source>
        <dbReference type="Proteomes" id="UP000695022"/>
    </source>
</evidence>
<dbReference type="Pfam" id="PF10324">
    <property type="entry name" value="7TM_GPCR_Srw"/>
    <property type="match status" value="1"/>
</dbReference>
<dbReference type="RefSeq" id="XP_014680015.1">
    <property type="nucleotide sequence ID" value="XM_014824529.1"/>
</dbReference>
<keyword evidence="4 5" id="KW-0472">Membrane</keyword>
<dbReference type="Proteomes" id="UP000695022">
    <property type="component" value="Unplaced"/>
</dbReference>
<feature type="transmembrane region" description="Helical" evidence="5">
    <location>
        <begin position="20"/>
        <end position="41"/>
    </location>
</feature>
<feature type="transmembrane region" description="Helical" evidence="5">
    <location>
        <begin position="120"/>
        <end position="142"/>
    </location>
</feature>
<proteinExistence type="predicted"/>
<gene>
    <name evidence="8" type="primary">LOC106819965</name>
</gene>
<evidence type="ECO:0000256" key="4">
    <source>
        <dbReference type="ARBA" id="ARBA00023136"/>
    </source>
</evidence>
<dbReference type="PANTHER" id="PTHR46641">
    <property type="entry name" value="FMRFAMIDE RECEPTOR-RELATED"/>
    <property type="match status" value="1"/>
</dbReference>
<keyword evidence="2 5" id="KW-0812">Transmembrane</keyword>